<dbReference type="GO" id="GO:0031124">
    <property type="term" value="P:mRNA 3'-end processing"/>
    <property type="evidence" value="ECO:0007669"/>
    <property type="project" value="InterPro"/>
</dbReference>
<dbReference type="InterPro" id="IPR002014">
    <property type="entry name" value="VHS_dom"/>
</dbReference>
<protein>
    <recommendedName>
        <fullName evidence="7">CID domain-containing protein</fullName>
    </recommendedName>
</protein>
<dbReference type="GO" id="GO:0000993">
    <property type="term" value="F:RNA polymerase II complex binding"/>
    <property type="evidence" value="ECO:0007669"/>
    <property type="project" value="InterPro"/>
</dbReference>
<comment type="caution">
    <text evidence="5">The sequence shown here is derived from an EMBL/GenBank/DDBJ whole genome shotgun (WGS) entry which is preliminary data.</text>
</comment>
<dbReference type="InterPro" id="IPR054127">
    <property type="entry name" value="Pcf11_C"/>
</dbReference>
<dbReference type="Pfam" id="PF04818">
    <property type="entry name" value="CID"/>
    <property type="match status" value="1"/>
</dbReference>
<dbReference type="GO" id="GO:0035091">
    <property type="term" value="F:phosphatidylinositol binding"/>
    <property type="evidence" value="ECO:0007669"/>
    <property type="project" value="InterPro"/>
</dbReference>
<feature type="compositionally biased region" description="Pro residues" evidence="2">
    <location>
        <begin position="326"/>
        <end position="352"/>
    </location>
</feature>
<proteinExistence type="predicted"/>
<dbReference type="AlphaFoldDB" id="A0AA39V266"/>
<dbReference type="InterPro" id="IPR045154">
    <property type="entry name" value="PCF11-like"/>
</dbReference>
<dbReference type="Pfam" id="PF11526">
    <property type="entry name" value="Pfc11_Clp1_ID"/>
    <property type="match status" value="1"/>
</dbReference>
<feature type="region of interest" description="Disordered" evidence="2">
    <location>
        <begin position="420"/>
        <end position="439"/>
    </location>
</feature>
<organism evidence="5 6">
    <name type="scientific">Cladonia borealis</name>
    <dbReference type="NCBI Taxonomy" id="184061"/>
    <lineage>
        <taxon>Eukaryota</taxon>
        <taxon>Fungi</taxon>
        <taxon>Dikarya</taxon>
        <taxon>Ascomycota</taxon>
        <taxon>Pezizomycotina</taxon>
        <taxon>Lecanoromycetes</taxon>
        <taxon>OSLEUM clade</taxon>
        <taxon>Lecanoromycetidae</taxon>
        <taxon>Lecanorales</taxon>
        <taxon>Lecanorineae</taxon>
        <taxon>Cladoniaceae</taxon>
        <taxon>Cladonia</taxon>
    </lineage>
</organism>
<sequence>MSVGLPSDEVAEDYKKALEDLTANSRYEISNLTVIAKENTEHALAISRVLENHIKNTSPDRKLPALYVLDSVVKNVGTPYTIILGRNLYTTFMNAYSLVSIQVRRKLDEMLKTWKEPVPGSLDTKPVFPPETIKPIESALLKARTAALQQQQQYQNRAQQEMMRGRPQATPNTQWRHTPTPPQAHGVYYPPPQQGYPQAQRSVPMPNGHFQPHSPYPPQSQYVPPQQPQQPFQQQGFQQPYPQPAGYPQHMLPSQNLDSLKKDIADLIGRTKAEFAANTFDNTLRDRLKALVDLQIILEKQQLPPHELQAIRDQVAQLSATSKPTSVPPPYVPPPHIPPHQPLRPQQPPAQLPAPQTNDLQALLSSRNLADIIAKAQQNTSTPPIAHATSSQTQQTPVAGPPVPSVPGSDLLAMLRANNILPSNSNTPTNGSLGYPSSATNTPPILPASLVRPSLINDVELTSASLKRHVSLSLILHVATNVSRPRPHLISALYEGRPNQCSTCGRRFLATDEGREKKARHLDWHFRTNQRMGESAKRGQSRSWYVDELEWIKSRDNPEDAPLTDASSTAVKAALAASLAAADPKKKHIPAPSDPALANQPCPICQEKFDTVWNDEAQDFVWMDAIKIGSRVYHASCHAEVKKDGESTPLRINTPDSVLGKRKAAGSDITANNAKAIKA</sequence>
<name>A0AA39V266_9LECA</name>
<dbReference type="GO" id="GO:0005849">
    <property type="term" value="C:mRNA cleavage factor complex"/>
    <property type="evidence" value="ECO:0007669"/>
    <property type="project" value="InterPro"/>
</dbReference>
<dbReference type="InterPro" id="IPR006569">
    <property type="entry name" value="CID_dom"/>
</dbReference>
<dbReference type="Proteomes" id="UP001166286">
    <property type="component" value="Unassembled WGS sequence"/>
</dbReference>
<dbReference type="GO" id="GO:0006369">
    <property type="term" value="P:termination of RNA polymerase II transcription"/>
    <property type="evidence" value="ECO:0007669"/>
    <property type="project" value="InterPro"/>
</dbReference>
<dbReference type="SUPFAM" id="SSF48464">
    <property type="entry name" value="ENTH/VHS domain"/>
    <property type="match status" value="1"/>
</dbReference>
<dbReference type="PROSITE" id="PS51391">
    <property type="entry name" value="CID"/>
    <property type="match status" value="1"/>
</dbReference>
<dbReference type="GO" id="GO:0005737">
    <property type="term" value="C:cytoplasm"/>
    <property type="evidence" value="ECO:0007669"/>
    <property type="project" value="TreeGrafter"/>
</dbReference>
<dbReference type="GO" id="GO:0003729">
    <property type="term" value="F:mRNA binding"/>
    <property type="evidence" value="ECO:0007669"/>
    <property type="project" value="InterPro"/>
</dbReference>
<evidence type="ECO:0000256" key="2">
    <source>
        <dbReference type="SAM" id="MobiDB-lite"/>
    </source>
</evidence>
<dbReference type="GO" id="GO:0016192">
    <property type="term" value="P:vesicle-mediated transport"/>
    <property type="evidence" value="ECO:0007669"/>
    <property type="project" value="UniProtKB-ARBA"/>
</dbReference>
<dbReference type="GO" id="GO:0043130">
    <property type="term" value="F:ubiquitin binding"/>
    <property type="evidence" value="ECO:0007669"/>
    <property type="project" value="InterPro"/>
</dbReference>
<dbReference type="Gene3D" id="1.25.40.90">
    <property type="match status" value="1"/>
</dbReference>
<dbReference type="InterPro" id="IPR047415">
    <property type="entry name" value="Pcf11_CID"/>
</dbReference>
<feature type="compositionally biased region" description="Polar residues" evidence="2">
    <location>
        <begin position="378"/>
        <end position="396"/>
    </location>
</feature>
<dbReference type="FunFam" id="1.25.40.90:FF:000016">
    <property type="entry name" value="mRNA cleavage factor complex component Pcf11"/>
    <property type="match status" value="1"/>
</dbReference>
<comment type="subunit">
    <text evidence="1">Component of the ESCRT-0 complex composed of HSE1 and VPS27.</text>
</comment>
<evidence type="ECO:0000313" key="5">
    <source>
        <dbReference type="EMBL" id="KAK0508274.1"/>
    </source>
</evidence>
<feature type="region of interest" description="Disordered" evidence="2">
    <location>
        <begin position="319"/>
        <end position="355"/>
    </location>
</feature>
<dbReference type="GO" id="GO:0007034">
    <property type="term" value="P:vacuolar transport"/>
    <property type="evidence" value="ECO:0007669"/>
    <property type="project" value="UniProtKB-ARBA"/>
</dbReference>
<dbReference type="CDD" id="cd16982">
    <property type="entry name" value="CID_Pcf11"/>
    <property type="match status" value="1"/>
</dbReference>
<keyword evidence="6" id="KW-1185">Reference proteome</keyword>
<evidence type="ECO:0000256" key="1">
    <source>
        <dbReference type="ARBA" id="ARBA00011446"/>
    </source>
</evidence>
<feature type="region of interest" description="Disordered" evidence="2">
    <location>
        <begin position="147"/>
        <end position="243"/>
    </location>
</feature>
<dbReference type="SMART" id="SM00582">
    <property type="entry name" value="RPR"/>
    <property type="match status" value="1"/>
</dbReference>
<dbReference type="EMBL" id="JAFEKC020000021">
    <property type="protein sequence ID" value="KAK0508274.1"/>
    <property type="molecule type" value="Genomic_DNA"/>
</dbReference>
<dbReference type="InterPro" id="IPR008942">
    <property type="entry name" value="ENTH_VHS"/>
</dbReference>
<evidence type="ECO:0008006" key="7">
    <source>
        <dbReference type="Google" id="ProtNLM"/>
    </source>
</evidence>
<feature type="domain" description="CID" evidence="4">
    <location>
        <begin position="6"/>
        <end position="144"/>
    </location>
</feature>
<dbReference type="PROSITE" id="PS50179">
    <property type="entry name" value="VHS"/>
    <property type="match status" value="1"/>
</dbReference>
<feature type="compositionally biased region" description="Low complexity" evidence="2">
    <location>
        <begin position="219"/>
        <end position="243"/>
    </location>
</feature>
<reference evidence="5" key="1">
    <citation type="submission" date="2023-03" db="EMBL/GenBank/DDBJ databases">
        <title>Complete genome of Cladonia borealis.</title>
        <authorList>
            <person name="Park H."/>
        </authorList>
    </citation>
    <scope>NUCLEOTIDE SEQUENCE</scope>
    <source>
        <strain evidence="5">ANT050790</strain>
    </source>
</reference>
<feature type="compositionally biased region" description="Low complexity" evidence="2">
    <location>
        <begin position="147"/>
        <end position="160"/>
    </location>
</feature>
<evidence type="ECO:0000259" key="3">
    <source>
        <dbReference type="PROSITE" id="PS50179"/>
    </source>
</evidence>
<dbReference type="PANTHER" id="PTHR15921:SF3">
    <property type="entry name" value="PRE-MRNA CLEAVAGE COMPLEX 2 PROTEIN PCF11"/>
    <property type="match status" value="1"/>
</dbReference>
<gene>
    <name evidence="5" type="ORF">JMJ35_009358</name>
</gene>
<dbReference type="InterPro" id="IPR021605">
    <property type="entry name" value="Pcf11_Clp1-ID"/>
</dbReference>
<evidence type="ECO:0000259" key="4">
    <source>
        <dbReference type="PROSITE" id="PS51391"/>
    </source>
</evidence>
<dbReference type="Pfam" id="PF21936">
    <property type="entry name" value="Pcf11_C"/>
    <property type="match status" value="1"/>
</dbReference>
<accession>A0AA39V266</accession>
<feature type="domain" description="VHS" evidence="3">
    <location>
        <begin position="48"/>
        <end position="126"/>
    </location>
</feature>
<feature type="region of interest" description="Disordered" evidence="2">
    <location>
        <begin position="378"/>
        <end position="409"/>
    </location>
</feature>
<evidence type="ECO:0000313" key="6">
    <source>
        <dbReference type="Proteomes" id="UP001166286"/>
    </source>
</evidence>
<dbReference type="PANTHER" id="PTHR15921">
    <property type="entry name" value="PRE-MRNA CLEAVAGE COMPLEX II"/>
    <property type="match status" value="1"/>
</dbReference>